<organism evidence="2 3">
    <name type="scientific">Mesorhabditis belari</name>
    <dbReference type="NCBI Taxonomy" id="2138241"/>
    <lineage>
        <taxon>Eukaryota</taxon>
        <taxon>Metazoa</taxon>
        <taxon>Ecdysozoa</taxon>
        <taxon>Nematoda</taxon>
        <taxon>Chromadorea</taxon>
        <taxon>Rhabditida</taxon>
        <taxon>Rhabditina</taxon>
        <taxon>Rhabditomorpha</taxon>
        <taxon>Rhabditoidea</taxon>
        <taxon>Rhabditidae</taxon>
        <taxon>Mesorhabditinae</taxon>
        <taxon>Mesorhabditis</taxon>
    </lineage>
</organism>
<protein>
    <submittedName>
        <fullName evidence="3">Uncharacterized protein</fullName>
    </submittedName>
</protein>
<sequence>MGDSEDEQIVNYEEVEEDLAEIEARQKQSTSGGLLITKHEVLPTKRGLKRLDHLREQRITDAIPLFASKIWKKKRLAKLLHGYFTYALYSAVGTWDPLESEELDSITKAFTTINELNEEICGNLTELAGFPNEYVEATKKFSTLGTMELRQYVKKTKKFGVVKVETSENDEAQLVCQGFGHHGSSQKRATCSLVLGNFASNRNKTNYATQERATFLLCDRHFSLCKVYFELTKMDRNFYHNAQYQLNRFSHADEPKTSATAKERVARITEQVYDAIIAQTLGLYHRLLIFGKPEQLSRWIVEPYDEQEKRLREEVDQKRREKKSKKEPSNL</sequence>
<dbReference type="AlphaFoldDB" id="A0AAF3FEW8"/>
<evidence type="ECO:0000313" key="2">
    <source>
        <dbReference type="Proteomes" id="UP000887575"/>
    </source>
</evidence>
<accession>A0AAF3FEW8</accession>
<evidence type="ECO:0000256" key="1">
    <source>
        <dbReference type="SAM" id="MobiDB-lite"/>
    </source>
</evidence>
<evidence type="ECO:0000313" key="3">
    <source>
        <dbReference type="WBParaSite" id="MBELARI_LOCUS5357"/>
    </source>
</evidence>
<dbReference type="WBParaSite" id="MBELARI_LOCUS5357">
    <property type="protein sequence ID" value="MBELARI_LOCUS5357"/>
    <property type="gene ID" value="MBELARI_LOCUS5357"/>
</dbReference>
<reference evidence="3" key="1">
    <citation type="submission" date="2024-02" db="UniProtKB">
        <authorList>
            <consortium name="WormBaseParasite"/>
        </authorList>
    </citation>
    <scope>IDENTIFICATION</scope>
</reference>
<feature type="region of interest" description="Disordered" evidence="1">
    <location>
        <begin position="310"/>
        <end position="331"/>
    </location>
</feature>
<keyword evidence="2" id="KW-1185">Reference proteome</keyword>
<name>A0AAF3FEW8_9BILA</name>
<dbReference type="Proteomes" id="UP000887575">
    <property type="component" value="Unassembled WGS sequence"/>
</dbReference>
<proteinExistence type="predicted"/>